<reference evidence="1" key="1">
    <citation type="journal article" date="2019" name="bioRxiv">
        <title>The Genome of the Zebra Mussel, Dreissena polymorpha: A Resource for Invasive Species Research.</title>
        <authorList>
            <person name="McCartney M.A."/>
            <person name="Auch B."/>
            <person name="Kono T."/>
            <person name="Mallez S."/>
            <person name="Zhang Y."/>
            <person name="Obille A."/>
            <person name="Becker A."/>
            <person name="Abrahante J.E."/>
            <person name="Garbe J."/>
            <person name="Badalamenti J.P."/>
            <person name="Herman A."/>
            <person name="Mangelson H."/>
            <person name="Liachko I."/>
            <person name="Sullivan S."/>
            <person name="Sone E.D."/>
            <person name="Koren S."/>
            <person name="Silverstein K.A.T."/>
            <person name="Beckman K.B."/>
            <person name="Gohl D.M."/>
        </authorList>
    </citation>
    <scope>NUCLEOTIDE SEQUENCE</scope>
    <source>
        <strain evidence="1">Duluth1</strain>
        <tissue evidence="1">Whole animal</tissue>
    </source>
</reference>
<organism evidence="1 2">
    <name type="scientific">Dreissena polymorpha</name>
    <name type="common">Zebra mussel</name>
    <name type="synonym">Mytilus polymorpha</name>
    <dbReference type="NCBI Taxonomy" id="45954"/>
    <lineage>
        <taxon>Eukaryota</taxon>
        <taxon>Metazoa</taxon>
        <taxon>Spiralia</taxon>
        <taxon>Lophotrochozoa</taxon>
        <taxon>Mollusca</taxon>
        <taxon>Bivalvia</taxon>
        <taxon>Autobranchia</taxon>
        <taxon>Heteroconchia</taxon>
        <taxon>Euheterodonta</taxon>
        <taxon>Imparidentia</taxon>
        <taxon>Neoheterodontei</taxon>
        <taxon>Myida</taxon>
        <taxon>Dreissenoidea</taxon>
        <taxon>Dreissenidae</taxon>
        <taxon>Dreissena</taxon>
    </lineage>
</organism>
<dbReference type="EMBL" id="JAIWYP010000003">
    <property type="protein sequence ID" value="KAH3847030.1"/>
    <property type="molecule type" value="Genomic_DNA"/>
</dbReference>
<accession>A0A9D4KW83</accession>
<keyword evidence="2" id="KW-1185">Reference proteome</keyword>
<comment type="caution">
    <text evidence="1">The sequence shown here is derived from an EMBL/GenBank/DDBJ whole genome shotgun (WGS) entry which is preliminary data.</text>
</comment>
<evidence type="ECO:0000313" key="2">
    <source>
        <dbReference type="Proteomes" id="UP000828390"/>
    </source>
</evidence>
<sequence length="105" mass="10910">MGHASDKLERPSRCLTLTGPLKSHLSPRTFVARWAPHPASSSARLGAVVSGDSVAEGTLTGPLKSHLSPRSCVVRWATHPPSSIARPGAVVSGESVAECTLTGPY</sequence>
<dbReference type="Proteomes" id="UP000828390">
    <property type="component" value="Unassembled WGS sequence"/>
</dbReference>
<name>A0A9D4KW83_DREPO</name>
<reference evidence="1" key="2">
    <citation type="submission" date="2020-11" db="EMBL/GenBank/DDBJ databases">
        <authorList>
            <person name="McCartney M.A."/>
            <person name="Auch B."/>
            <person name="Kono T."/>
            <person name="Mallez S."/>
            <person name="Becker A."/>
            <person name="Gohl D.M."/>
            <person name="Silverstein K.A.T."/>
            <person name="Koren S."/>
            <person name="Bechman K.B."/>
            <person name="Herman A."/>
            <person name="Abrahante J.E."/>
            <person name="Garbe J."/>
        </authorList>
    </citation>
    <scope>NUCLEOTIDE SEQUENCE</scope>
    <source>
        <strain evidence="1">Duluth1</strain>
        <tissue evidence="1">Whole animal</tissue>
    </source>
</reference>
<protein>
    <submittedName>
        <fullName evidence="1">Uncharacterized protein</fullName>
    </submittedName>
</protein>
<gene>
    <name evidence="1" type="ORF">DPMN_089342</name>
</gene>
<evidence type="ECO:0000313" key="1">
    <source>
        <dbReference type="EMBL" id="KAH3847030.1"/>
    </source>
</evidence>
<dbReference type="AlphaFoldDB" id="A0A9D4KW83"/>
<proteinExistence type="predicted"/>